<evidence type="ECO:0000256" key="1">
    <source>
        <dbReference type="ARBA" id="ARBA00004141"/>
    </source>
</evidence>
<feature type="transmembrane region" description="Helical" evidence="7">
    <location>
        <begin position="271"/>
        <end position="289"/>
    </location>
</feature>
<dbReference type="Pfam" id="PF20684">
    <property type="entry name" value="Fung_rhodopsin"/>
    <property type="match status" value="1"/>
</dbReference>
<evidence type="ECO:0000259" key="8">
    <source>
        <dbReference type="Pfam" id="PF20684"/>
    </source>
</evidence>
<dbReference type="Proteomes" id="UP001446871">
    <property type="component" value="Unassembled WGS sequence"/>
</dbReference>
<evidence type="ECO:0000256" key="6">
    <source>
        <dbReference type="SAM" id="MobiDB-lite"/>
    </source>
</evidence>
<feature type="domain" description="Rhodopsin" evidence="8">
    <location>
        <begin position="46"/>
        <end position="290"/>
    </location>
</feature>
<keyword evidence="4 7" id="KW-0472">Membrane</keyword>
<keyword evidence="10" id="KW-1185">Reference proteome</keyword>
<feature type="transmembrane region" description="Helical" evidence="7">
    <location>
        <begin position="62"/>
        <end position="85"/>
    </location>
</feature>
<evidence type="ECO:0000313" key="9">
    <source>
        <dbReference type="EMBL" id="KAK8067545.1"/>
    </source>
</evidence>
<feature type="compositionally biased region" description="Gly residues" evidence="6">
    <location>
        <begin position="386"/>
        <end position="396"/>
    </location>
</feature>
<keyword evidence="2 7" id="KW-0812">Transmembrane</keyword>
<name>A0ABR1V8L4_9PEZI</name>
<accession>A0ABR1V8L4</accession>
<evidence type="ECO:0000313" key="10">
    <source>
        <dbReference type="Proteomes" id="UP001446871"/>
    </source>
</evidence>
<feature type="transmembrane region" description="Helical" evidence="7">
    <location>
        <begin position="105"/>
        <end position="129"/>
    </location>
</feature>
<comment type="caution">
    <text evidence="9">The sequence shown here is derived from an EMBL/GenBank/DDBJ whole genome shotgun (WGS) entry which is preliminary data.</text>
</comment>
<sequence>MDPPMPPPPPPPRIDPDSDYARASNAGRIVGVVAVFHFIAFTFVALRTYVRAFMVKSFGLDDCFIVISVLIALGSWICLCLQVPYGLGRHGLVIPPEQRVHFEHISFWKTVMTDGFAMGFLRISMALSLMRLNREIRWYKYSLHAIIVFVVLYTIQATVVLFTYCKPYSGWWEFQWMNPFDPRCFDFNLFLNLTYWNISCNIFTDICLGVLPIPVVWNLKMKLRLRLYVIAILNLGYFSIAAGVCKAIFMLTTGGSPDNTFDYWVHFWQNLQLNIGIIAACAQFLRPLLGRVLKLNSTAVKSYPQYPNQEGRGKYGLQTIGSSATKRRTRLGSLNVDEFELQTKNLEDRDSGVGVESPSVANSPATTAVPRRAVETSTGPQQRRGYPGGGGGGGGDTHSAAAALYSERMASTPDSNSEEYILHHSDKEMEGIVCRKDYTVEYSER</sequence>
<feature type="transmembrane region" description="Helical" evidence="7">
    <location>
        <begin position="195"/>
        <end position="215"/>
    </location>
</feature>
<dbReference type="PANTHER" id="PTHR33048:SF167">
    <property type="entry name" value="INTEGRAL MEMBRANE PROTEIN"/>
    <property type="match status" value="1"/>
</dbReference>
<feature type="transmembrane region" description="Helical" evidence="7">
    <location>
        <begin position="141"/>
        <end position="164"/>
    </location>
</feature>
<comment type="subcellular location">
    <subcellularLocation>
        <location evidence="1">Membrane</location>
        <topology evidence="1">Multi-pass membrane protein</topology>
    </subcellularLocation>
</comment>
<comment type="similarity">
    <text evidence="5">Belongs to the SAT4 family.</text>
</comment>
<feature type="transmembrane region" description="Helical" evidence="7">
    <location>
        <begin position="227"/>
        <end position="251"/>
    </location>
</feature>
<evidence type="ECO:0000256" key="5">
    <source>
        <dbReference type="ARBA" id="ARBA00038359"/>
    </source>
</evidence>
<feature type="transmembrane region" description="Helical" evidence="7">
    <location>
        <begin position="29"/>
        <end position="50"/>
    </location>
</feature>
<evidence type="ECO:0000256" key="7">
    <source>
        <dbReference type="SAM" id="Phobius"/>
    </source>
</evidence>
<feature type="region of interest" description="Disordered" evidence="6">
    <location>
        <begin position="345"/>
        <end position="399"/>
    </location>
</feature>
<evidence type="ECO:0000256" key="4">
    <source>
        <dbReference type="ARBA" id="ARBA00023136"/>
    </source>
</evidence>
<dbReference type="InterPro" id="IPR052337">
    <property type="entry name" value="SAT4-like"/>
</dbReference>
<protein>
    <submittedName>
        <fullName evidence="9">Integral membrane protein</fullName>
    </submittedName>
</protein>
<proteinExistence type="inferred from homology"/>
<gene>
    <name evidence="9" type="ORF">PG996_006657</name>
</gene>
<dbReference type="EMBL" id="JAQQWM010000004">
    <property type="protein sequence ID" value="KAK8067545.1"/>
    <property type="molecule type" value="Genomic_DNA"/>
</dbReference>
<evidence type="ECO:0000256" key="2">
    <source>
        <dbReference type="ARBA" id="ARBA00022692"/>
    </source>
</evidence>
<keyword evidence="3 7" id="KW-1133">Transmembrane helix</keyword>
<evidence type="ECO:0000256" key="3">
    <source>
        <dbReference type="ARBA" id="ARBA00022989"/>
    </source>
</evidence>
<reference evidence="9 10" key="1">
    <citation type="submission" date="2023-01" db="EMBL/GenBank/DDBJ databases">
        <title>Analysis of 21 Apiospora genomes using comparative genomics revels a genus with tremendous synthesis potential of carbohydrate active enzymes and secondary metabolites.</title>
        <authorList>
            <person name="Sorensen T."/>
        </authorList>
    </citation>
    <scope>NUCLEOTIDE SEQUENCE [LARGE SCALE GENOMIC DNA]</scope>
    <source>
        <strain evidence="9 10">CBS 83171</strain>
    </source>
</reference>
<dbReference type="InterPro" id="IPR049326">
    <property type="entry name" value="Rhodopsin_dom_fungi"/>
</dbReference>
<organism evidence="9 10">
    <name type="scientific">Apiospora saccharicola</name>
    <dbReference type="NCBI Taxonomy" id="335842"/>
    <lineage>
        <taxon>Eukaryota</taxon>
        <taxon>Fungi</taxon>
        <taxon>Dikarya</taxon>
        <taxon>Ascomycota</taxon>
        <taxon>Pezizomycotina</taxon>
        <taxon>Sordariomycetes</taxon>
        <taxon>Xylariomycetidae</taxon>
        <taxon>Amphisphaeriales</taxon>
        <taxon>Apiosporaceae</taxon>
        <taxon>Apiospora</taxon>
    </lineage>
</organism>
<dbReference type="PANTHER" id="PTHR33048">
    <property type="entry name" value="PTH11-LIKE INTEGRAL MEMBRANE PROTEIN (AFU_ORTHOLOGUE AFUA_5G11245)"/>
    <property type="match status" value="1"/>
</dbReference>